<name>A0A2V1IVZ7_9BACT</name>
<dbReference type="EMBL" id="PUBV01000003">
    <property type="protein sequence ID" value="PWB09083.1"/>
    <property type="molecule type" value="Genomic_DNA"/>
</dbReference>
<dbReference type="AlphaFoldDB" id="A0A2V1IVZ7"/>
<dbReference type="GeneID" id="93423400"/>
<dbReference type="SMART" id="SM00479">
    <property type="entry name" value="EXOIII"/>
    <property type="match status" value="1"/>
</dbReference>
<feature type="domain" description="Exonuclease" evidence="1">
    <location>
        <begin position="9"/>
        <end position="174"/>
    </location>
</feature>
<dbReference type="GO" id="GO:0004527">
    <property type="term" value="F:exonuclease activity"/>
    <property type="evidence" value="ECO:0007669"/>
    <property type="project" value="UniProtKB-ARBA"/>
</dbReference>
<organism evidence="2 3">
    <name type="scientific">Paramuribaculum intestinale</name>
    <dbReference type="NCBI Taxonomy" id="2094151"/>
    <lineage>
        <taxon>Bacteria</taxon>
        <taxon>Pseudomonadati</taxon>
        <taxon>Bacteroidota</taxon>
        <taxon>Bacteroidia</taxon>
        <taxon>Bacteroidales</taxon>
        <taxon>Muribaculaceae</taxon>
        <taxon>Paramuribaculum</taxon>
    </lineage>
</organism>
<accession>A0A2V1IVZ7</accession>
<dbReference type="GO" id="GO:0006259">
    <property type="term" value="P:DNA metabolic process"/>
    <property type="evidence" value="ECO:0007669"/>
    <property type="project" value="UniProtKB-ARBA"/>
</dbReference>
<evidence type="ECO:0000259" key="1">
    <source>
        <dbReference type="SMART" id="SM00479"/>
    </source>
</evidence>
<sequence length="303" mass="35054">MTDQKQLADWICLDAEFAEGVEMLELAIMSGDGRMIYTQRFRPATLRRWRSYPHGITPEMVENEPLFAECRQEIQSIIDAASHVIGFAVAENDLRKLRQEGIHTDESLGIVEIRDWFWLTHGLENGLDYRQNVGLNTCCRELGIDIDESKEHSAAYDTECTLRAFTGLLQRYADKRGMANASIEEIERRFAEEFAVEKDRYDRANGAGYCCIIRHGDGLYQMKFTKEPPAYHPDIIASVAVANRKKAMVRFSQMLTGKILYGNFRFERLSKRRLEEFRAYTDSYEADDEQFNSKLLRLAGKFR</sequence>
<dbReference type="Pfam" id="PF00929">
    <property type="entry name" value="RNase_T"/>
    <property type="match status" value="1"/>
</dbReference>
<dbReference type="GO" id="GO:0003676">
    <property type="term" value="F:nucleic acid binding"/>
    <property type="evidence" value="ECO:0007669"/>
    <property type="project" value="InterPro"/>
</dbReference>
<comment type="caution">
    <text evidence="2">The sequence shown here is derived from an EMBL/GenBank/DDBJ whole genome shotgun (WGS) entry which is preliminary data.</text>
</comment>
<evidence type="ECO:0000313" key="3">
    <source>
        <dbReference type="Proteomes" id="UP000244925"/>
    </source>
</evidence>
<dbReference type="InterPro" id="IPR013520">
    <property type="entry name" value="Ribonucl_H"/>
</dbReference>
<dbReference type="RefSeq" id="WP_107035104.1">
    <property type="nucleotide sequence ID" value="NZ_CAONGC010000013.1"/>
</dbReference>
<keyword evidence="3" id="KW-1185">Reference proteome</keyword>
<dbReference type="InterPro" id="IPR036397">
    <property type="entry name" value="RNaseH_sf"/>
</dbReference>
<dbReference type="Gene3D" id="3.30.420.10">
    <property type="entry name" value="Ribonuclease H-like superfamily/Ribonuclease H"/>
    <property type="match status" value="1"/>
</dbReference>
<reference evidence="3" key="1">
    <citation type="submission" date="2018-02" db="EMBL/GenBank/DDBJ databases">
        <authorList>
            <person name="Clavel T."/>
            <person name="Strowig T."/>
        </authorList>
    </citation>
    <scope>NUCLEOTIDE SEQUENCE [LARGE SCALE GENOMIC DNA]</scope>
    <source>
        <strain evidence="3">DSM 100764</strain>
    </source>
</reference>
<protein>
    <recommendedName>
        <fullName evidence="1">Exonuclease domain-containing protein</fullName>
    </recommendedName>
</protein>
<dbReference type="Proteomes" id="UP000244925">
    <property type="component" value="Unassembled WGS sequence"/>
</dbReference>
<dbReference type="SUPFAM" id="SSF53098">
    <property type="entry name" value="Ribonuclease H-like"/>
    <property type="match status" value="1"/>
</dbReference>
<dbReference type="InterPro" id="IPR012337">
    <property type="entry name" value="RNaseH-like_sf"/>
</dbReference>
<evidence type="ECO:0000313" key="2">
    <source>
        <dbReference type="EMBL" id="PWB09083.1"/>
    </source>
</evidence>
<gene>
    <name evidence="2" type="ORF">C5O25_02225</name>
</gene>
<proteinExistence type="predicted"/>